<feature type="transmembrane region" description="Helical" evidence="1">
    <location>
        <begin position="134"/>
        <end position="151"/>
    </location>
</feature>
<dbReference type="Proteomes" id="UP000501868">
    <property type="component" value="Chromosome"/>
</dbReference>
<feature type="transmembrane region" description="Helical" evidence="1">
    <location>
        <begin position="104"/>
        <end position="127"/>
    </location>
</feature>
<reference evidence="2 3" key="2">
    <citation type="submission" date="2020-04" db="EMBL/GenBank/DDBJ databases">
        <authorList>
            <person name="Fomenkov A."/>
            <person name="Anton B.P."/>
            <person name="Roberts R.J."/>
        </authorList>
    </citation>
    <scope>NUCLEOTIDE SEQUENCE [LARGE SCALE GENOMIC DNA]</scope>
    <source>
        <strain evidence="2 3">S2</strain>
    </source>
</reference>
<name>A0A6H1P0C1_PRIMG</name>
<feature type="transmembrane region" description="Helical" evidence="1">
    <location>
        <begin position="58"/>
        <end position="75"/>
    </location>
</feature>
<keyword evidence="1" id="KW-0812">Transmembrane</keyword>
<accession>A0A6H1P0C1</accession>
<proteinExistence type="predicted"/>
<dbReference type="EMBL" id="CP051128">
    <property type="protein sequence ID" value="QIZ06993.1"/>
    <property type="molecule type" value="Genomic_DNA"/>
</dbReference>
<evidence type="ECO:0008006" key="4">
    <source>
        <dbReference type="Google" id="ProtNLM"/>
    </source>
</evidence>
<evidence type="ECO:0000313" key="2">
    <source>
        <dbReference type="EMBL" id="QIZ06993.1"/>
    </source>
</evidence>
<organism evidence="2 3">
    <name type="scientific">Priestia megaterium</name>
    <name type="common">Bacillus megaterium</name>
    <dbReference type="NCBI Taxonomy" id="1404"/>
    <lineage>
        <taxon>Bacteria</taxon>
        <taxon>Bacillati</taxon>
        <taxon>Bacillota</taxon>
        <taxon>Bacilli</taxon>
        <taxon>Bacillales</taxon>
        <taxon>Bacillaceae</taxon>
        <taxon>Priestia</taxon>
    </lineage>
</organism>
<feature type="transmembrane region" description="Helical" evidence="1">
    <location>
        <begin position="304"/>
        <end position="322"/>
    </location>
</feature>
<gene>
    <name evidence="2" type="ORF">HFZ78_10025</name>
</gene>
<sequence length="487" mass="56262">MFKSDLKDPFLLVISVAAIIIVFISQLYFINPFTSSWDQVDFALAVKRYDLMAMQPHFPGYPFFILGGKFIHLFVMDPSKALTIFNVFCYASSVFPIYKLSRRFIQRSFASLSTALIYSASYSVIIVNQPMSEGAALAAFWWYLWSLLFALNKKDSRAILIPLGFLSLMLGIRLSYLPFAIGIIFLFYWKVKKDGLKMKQIIFYLISGVIFQAIWVIALVISEGSIIGFIKLSLAFTSGHFNDWGGTVEAADIGFFDRFIIFSSKNILWTGIATESVLSAVIYIFLLIYIFIRVFKKTKKRWPFMNLLYILFSSYFGWALLAQNVEKARHALPLAVLLIFFLCIRLFSERIPFLVVGLSIFVLGHQVNQNVTLLATEAKEPPAVYKMNTFIEKMNEPVILYTWEETRVLQYLEVPYTHKRIETYQYFRYDAKYFQGRTVLLTDKVIQGFKSQGISIDGKIKKVATFHSNGLFDPVYHEIILYKWMEK</sequence>
<feature type="transmembrane region" description="Helical" evidence="1">
    <location>
        <begin position="9"/>
        <end position="30"/>
    </location>
</feature>
<evidence type="ECO:0000256" key="1">
    <source>
        <dbReference type="SAM" id="Phobius"/>
    </source>
</evidence>
<feature type="transmembrane region" description="Helical" evidence="1">
    <location>
        <begin position="201"/>
        <end position="221"/>
    </location>
</feature>
<protein>
    <recommendedName>
        <fullName evidence="4">Glycosyltransferase RgtA/B/C/D-like domain-containing protein</fullName>
    </recommendedName>
</protein>
<reference evidence="2 3" key="1">
    <citation type="submission" date="2020-04" db="EMBL/GenBank/DDBJ databases">
        <title>Genome-Wide Identification of 5-Methylcytosine Sites in Bacterial Genomes By High-Throughput Sequencing of MspJI Restriction Fragments.</title>
        <authorList>
            <person name="Wu V."/>
        </authorList>
    </citation>
    <scope>NUCLEOTIDE SEQUENCE [LARGE SCALE GENOMIC DNA]</scope>
    <source>
        <strain evidence="2 3">S2</strain>
    </source>
</reference>
<keyword evidence="1" id="KW-0472">Membrane</keyword>
<feature type="transmembrane region" description="Helical" evidence="1">
    <location>
        <begin position="267"/>
        <end position="292"/>
    </location>
</feature>
<dbReference type="AlphaFoldDB" id="A0A6H1P0C1"/>
<evidence type="ECO:0000313" key="3">
    <source>
        <dbReference type="Proteomes" id="UP000501868"/>
    </source>
</evidence>
<keyword evidence="1" id="KW-1133">Transmembrane helix</keyword>
<feature type="transmembrane region" description="Helical" evidence="1">
    <location>
        <begin position="328"/>
        <end position="347"/>
    </location>
</feature>
<feature type="transmembrane region" description="Helical" evidence="1">
    <location>
        <begin position="163"/>
        <end position="189"/>
    </location>
</feature>